<proteinExistence type="predicted"/>
<gene>
    <name evidence="2" type="ORF">PLUT1463_LOCUS2223</name>
</gene>
<feature type="region of interest" description="Disordered" evidence="1">
    <location>
        <begin position="1"/>
        <end position="26"/>
    </location>
</feature>
<dbReference type="EMBL" id="HBEB01003415">
    <property type="protein sequence ID" value="CAD8267909.1"/>
    <property type="molecule type" value="Transcribed_RNA"/>
</dbReference>
<dbReference type="InterPro" id="IPR036410">
    <property type="entry name" value="HSP_DnaJ_Cys-rich_dom_sf"/>
</dbReference>
<evidence type="ECO:0000313" key="2">
    <source>
        <dbReference type="EMBL" id="CAD8267909.1"/>
    </source>
</evidence>
<name>A0A7R9UKN6_DIALT</name>
<dbReference type="AlphaFoldDB" id="A0A7R9UKN6"/>
<organism evidence="2">
    <name type="scientific">Diacronema lutheri</name>
    <name type="common">Unicellular marine alga</name>
    <name type="synonym">Monochrysis lutheri</name>
    <dbReference type="NCBI Taxonomy" id="2081491"/>
    <lineage>
        <taxon>Eukaryota</taxon>
        <taxon>Haptista</taxon>
        <taxon>Haptophyta</taxon>
        <taxon>Pavlovophyceae</taxon>
        <taxon>Pavlovales</taxon>
        <taxon>Pavlovaceae</taxon>
        <taxon>Diacronema</taxon>
    </lineage>
</organism>
<accession>A0A7R9UKN6</accession>
<reference evidence="2" key="1">
    <citation type="submission" date="2021-01" db="EMBL/GenBank/DDBJ databases">
        <authorList>
            <person name="Corre E."/>
            <person name="Pelletier E."/>
            <person name="Niang G."/>
            <person name="Scheremetjew M."/>
            <person name="Finn R."/>
            <person name="Kale V."/>
            <person name="Holt S."/>
            <person name="Cochrane G."/>
            <person name="Meng A."/>
            <person name="Brown T."/>
            <person name="Cohen L."/>
        </authorList>
    </citation>
    <scope>NUCLEOTIDE SEQUENCE</scope>
    <source>
        <strain evidence="2">RCC1537</strain>
    </source>
</reference>
<protein>
    <submittedName>
        <fullName evidence="2">Uncharacterized protein</fullName>
    </submittedName>
</protein>
<evidence type="ECO:0000256" key="1">
    <source>
        <dbReference type="SAM" id="MobiDB-lite"/>
    </source>
</evidence>
<dbReference type="SUPFAM" id="SSF57938">
    <property type="entry name" value="DnaJ/Hsp40 cysteine-rich domain"/>
    <property type="match status" value="1"/>
</dbReference>
<sequence>MSGEKHEPAGAASASMQVARDSAAPRTTGVKRVCLVELENDPGCTFRSAFAKRVRANPESQTAPPIGWKACAACGGFGRVRIHTDVLKGCPLCHGQGWFIVRAG</sequence>